<reference evidence="3" key="1">
    <citation type="submission" date="2016-10" db="EMBL/GenBank/DDBJ databases">
        <authorList>
            <person name="Varghese N."/>
            <person name="Submissions S."/>
        </authorList>
    </citation>
    <scope>NUCLEOTIDE SEQUENCE [LARGE SCALE GENOMIC DNA]</scope>
    <source>
        <strain evidence="3">IBRC-M 10403</strain>
    </source>
</reference>
<dbReference type="InterPro" id="IPR052164">
    <property type="entry name" value="Anthracycline_SecMetBiosynth"/>
</dbReference>
<dbReference type="InterPro" id="IPR029068">
    <property type="entry name" value="Glyas_Bleomycin-R_OHBP_Dase"/>
</dbReference>
<dbReference type="Gene3D" id="3.10.180.10">
    <property type="entry name" value="2,3-Dihydroxybiphenyl 1,2-Dioxygenase, domain 1"/>
    <property type="match status" value="1"/>
</dbReference>
<dbReference type="Pfam" id="PF00903">
    <property type="entry name" value="Glyoxalase"/>
    <property type="match status" value="1"/>
</dbReference>
<dbReference type="PANTHER" id="PTHR33993">
    <property type="entry name" value="GLYOXALASE-RELATED"/>
    <property type="match status" value="1"/>
</dbReference>
<dbReference type="InterPro" id="IPR004360">
    <property type="entry name" value="Glyas_Fos-R_dOase_dom"/>
</dbReference>
<dbReference type="OrthoDB" id="9804907at2"/>
<keyword evidence="3" id="KW-1185">Reference proteome</keyword>
<dbReference type="InterPro" id="IPR037523">
    <property type="entry name" value="VOC_core"/>
</dbReference>
<dbReference type="STRING" id="1271860.SAMN05216174_107278"/>
<name>A0A1G6SA33_9PSEU</name>
<gene>
    <name evidence="2" type="ORF">SAMN05216174_107278</name>
</gene>
<dbReference type="SUPFAM" id="SSF54593">
    <property type="entry name" value="Glyoxalase/Bleomycin resistance protein/Dihydroxybiphenyl dioxygenase"/>
    <property type="match status" value="1"/>
</dbReference>
<protein>
    <recommendedName>
        <fullName evidence="1">VOC domain-containing protein</fullName>
    </recommendedName>
</protein>
<evidence type="ECO:0000313" key="2">
    <source>
        <dbReference type="EMBL" id="SDD12977.1"/>
    </source>
</evidence>
<evidence type="ECO:0000259" key="1">
    <source>
        <dbReference type="PROSITE" id="PS51819"/>
    </source>
</evidence>
<dbReference type="Proteomes" id="UP000199501">
    <property type="component" value="Unassembled WGS sequence"/>
</dbReference>
<feature type="domain" description="VOC" evidence="1">
    <location>
        <begin position="5"/>
        <end position="125"/>
    </location>
</feature>
<dbReference type="AlphaFoldDB" id="A0A1G6SA33"/>
<organism evidence="2 3">
    <name type="scientific">Actinokineospora iranica</name>
    <dbReference type="NCBI Taxonomy" id="1271860"/>
    <lineage>
        <taxon>Bacteria</taxon>
        <taxon>Bacillati</taxon>
        <taxon>Actinomycetota</taxon>
        <taxon>Actinomycetes</taxon>
        <taxon>Pseudonocardiales</taxon>
        <taxon>Pseudonocardiaceae</taxon>
        <taxon>Actinokineospora</taxon>
    </lineage>
</organism>
<dbReference type="PROSITE" id="PS51819">
    <property type="entry name" value="VOC"/>
    <property type="match status" value="1"/>
</dbReference>
<dbReference type="EMBL" id="FMZZ01000007">
    <property type="protein sequence ID" value="SDD12977.1"/>
    <property type="molecule type" value="Genomic_DNA"/>
</dbReference>
<dbReference type="PANTHER" id="PTHR33993:SF2">
    <property type="entry name" value="VOC DOMAIN-CONTAINING PROTEIN"/>
    <property type="match status" value="1"/>
</dbReference>
<proteinExistence type="predicted"/>
<dbReference type="RefSeq" id="WP_091451536.1">
    <property type="nucleotide sequence ID" value="NZ_FMZZ01000007.1"/>
</dbReference>
<sequence>MLTKSAITTMLPVSDVDRAGRFYAECLGLRRGPTGPDGAVVFDAGAGDSIGLLPADDEERGKHTVLSFRVDDVAAEISELEARGVRFEDYDLPGLRTVDHIADLGGERAAWFTDSEGNILCLHQEKTNR</sequence>
<evidence type="ECO:0000313" key="3">
    <source>
        <dbReference type="Proteomes" id="UP000199501"/>
    </source>
</evidence>
<accession>A0A1G6SA33</accession>